<organism evidence="1 2">
    <name type="scientific">Oopsacas minuta</name>
    <dbReference type="NCBI Taxonomy" id="111878"/>
    <lineage>
        <taxon>Eukaryota</taxon>
        <taxon>Metazoa</taxon>
        <taxon>Porifera</taxon>
        <taxon>Hexactinellida</taxon>
        <taxon>Hexasterophora</taxon>
        <taxon>Lyssacinosida</taxon>
        <taxon>Leucopsacidae</taxon>
        <taxon>Oopsacas</taxon>
    </lineage>
</organism>
<dbReference type="Proteomes" id="UP001165289">
    <property type="component" value="Unassembled WGS sequence"/>
</dbReference>
<dbReference type="PANTHER" id="PTHR46060:SF1">
    <property type="entry name" value="MARINER MOS1 TRANSPOSASE-LIKE PROTEIN"/>
    <property type="match status" value="1"/>
</dbReference>
<gene>
    <name evidence="1" type="ORF">LOD99_8239</name>
</gene>
<dbReference type="AlphaFoldDB" id="A0AAV7JH13"/>
<keyword evidence="2" id="KW-1185">Reference proteome</keyword>
<dbReference type="InterPro" id="IPR036397">
    <property type="entry name" value="RNaseH_sf"/>
</dbReference>
<proteinExistence type="predicted"/>
<sequence length="499" mass="58148">MASAIHVSDHIPSSFQNLQKRLDQFREAAMNDLALNISYVSLFWPINVLEDIIDNMCIFEQQNNSIQKNTEFHLELNKFADSLEDPWGIAIDSANDLVYITERYFDKVRIFCRCYGTCIGCIEGEKLQFPENIILKHISVIVQCRDYYNVSLVVLSMNLEEERRITLKDYPLQAFSIEGILTRTVIPLQLLKFPRCFSLDQQLNVIIGGVDDVKIFSNEGKYKTKFGRNDLILFKLQKTRVEIYESLQEHFPDLATVERWYREFIHGNFVLVDAPRSGRPNILHNEENVNEMLDLITKDPHTTYAQLEYETELSSGTINIILHKELCVRKLCARWIAHSLNLQRNISRIDFCKIMLKRFANGSSRAVSEILTGDETWIYHYDPETKRMSKEWVEEDALPPTKVRRARSVGNKCGRFFSDLVGLSKLLLSRIERLLLPTGTLQCAYPKSSQQLSHSGRRQALEEFFFIMIMHHRIRQSELVSFWKILDSKHYLTHPTVLI</sequence>
<dbReference type="Gene3D" id="3.30.420.10">
    <property type="entry name" value="Ribonuclease H-like superfamily/Ribonuclease H"/>
    <property type="match status" value="1"/>
</dbReference>
<evidence type="ECO:0000313" key="1">
    <source>
        <dbReference type="EMBL" id="KAI6648037.1"/>
    </source>
</evidence>
<comment type="caution">
    <text evidence="1">The sequence shown here is derived from an EMBL/GenBank/DDBJ whole genome shotgun (WGS) entry which is preliminary data.</text>
</comment>
<accession>A0AAV7JH13</accession>
<protein>
    <submittedName>
        <fullName evidence="1">Uncharacterized protein</fullName>
    </submittedName>
</protein>
<dbReference type="EMBL" id="JAKMXF010000333">
    <property type="protein sequence ID" value="KAI6648037.1"/>
    <property type="molecule type" value="Genomic_DNA"/>
</dbReference>
<dbReference type="InterPro" id="IPR052709">
    <property type="entry name" value="Transposase-MT_Hybrid"/>
</dbReference>
<reference evidence="1 2" key="1">
    <citation type="journal article" date="2023" name="BMC Biol.">
        <title>The compact genome of the sponge Oopsacas minuta (Hexactinellida) is lacking key metazoan core genes.</title>
        <authorList>
            <person name="Santini S."/>
            <person name="Schenkelaars Q."/>
            <person name="Jourda C."/>
            <person name="Duchesne M."/>
            <person name="Belahbib H."/>
            <person name="Rocher C."/>
            <person name="Selva M."/>
            <person name="Riesgo A."/>
            <person name="Vervoort M."/>
            <person name="Leys S.P."/>
            <person name="Kodjabachian L."/>
            <person name="Le Bivic A."/>
            <person name="Borchiellini C."/>
            <person name="Claverie J.M."/>
            <person name="Renard E."/>
        </authorList>
    </citation>
    <scope>NUCLEOTIDE SEQUENCE [LARGE SCALE GENOMIC DNA]</scope>
    <source>
        <strain evidence="1">SPO-2</strain>
    </source>
</reference>
<dbReference type="PANTHER" id="PTHR46060">
    <property type="entry name" value="MARINER MOS1 TRANSPOSASE-LIKE PROTEIN"/>
    <property type="match status" value="1"/>
</dbReference>
<evidence type="ECO:0000313" key="2">
    <source>
        <dbReference type="Proteomes" id="UP001165289"/>
    </source>
</evidence>
<name>A0AAV7JH13_9METZ</name>
<dbReference type="GO" id="GO:0003676">
    <property type="term" value="F:nucleic acid binding"/>
    <property type="evidence" value="ECO:0007669"/>
    <property type="project" value="InterPro"/>
</dbReference>